<dbReference type="AlphaFoldDB" id="A0AAE1LLS8"/>
<dbReference type="EC" id="3.2.1.-" evidence="17"/>
<dbReference type="Gene3D" id="2.60.40.1180">
    <property type="entry name" value="Golgi alpha-mannosidase II"/>
    <property type="match status" value="1"/>
</dbReference>
<dbReference type="PANTHER" id="PTHR11607:SF3">
    <property type="entry name" value="LYSOSOMAL ALPHA-MANNOSIDASE"/>
    <property type="match status" value="1"/>
</dbReference>
<keyword evidence="10 18" id="KW-1133">Transmembrane helix</keyword>
<dbReference type="GO" id="GO:0046872">
    <property type="term" value="F:metal ion binding"/>
    <property type="evidence" value="ECO:0007669"/>
    <property type="project" value="UniProtKB-KW"/>
</dbReference>
<proteinExistence type="inferred from homology"/>
<comment type="catalytic activity">
    <reaction evidence="16">
        <text>N(4)-{beta-D-GlcNAc-(1-&gt;2)-alpha-D-Man-(1-&gt;3)-[alpha-D-Man-(1-&gt;3)-[alpha-D-Man-(1-&gt;6)]-alpha-D-Man-(1-&gt;6)]-beta-D-Man-(1-&gt;4)-beta-D-GlcNAc-(1-&gt;4)-beta-D-GlcNAc}-L-asparaginyl-[protein] + 2 H2O = 2 alpha-D-mannopyranose + an N(4)-{beta-D-GlcNAc-(1-&gt;2)-alpha-D-Man-(1-&gt;3)-[alpha-D-Man-(1-&gt;6)]-beta-D-Man-(1-&gt;4)-beta-D-GlcNAc-(1-&gt;4)-beta-D-GlcNAc}-L-asparaginyl-[protein]</text>
        <dbReference type="Rhea" id="RHEA:56052"/>
        <dbReference type="Rhea" id="RHEA-COMP:14368"/>
        <dbReference type="Rhea" id="RHEA-COMP:14369"/>
        <dbReference type="ChEBI" id="CHEBI:15377"/>
        <dbReference type="ChEBI" id="CHEBI:28729"/>
        <dbReference type="ChEBI" id="CHEBI:60615"/>
        <dbReference type="ChEBI" id="CHEBI:60625"/>
        <dbReference type="EC" id="3.2.1.114"/>
    </reaction>
</comment>
<evidence type="ECO:0000256" key="4">
    <source>
        <dbReference type="ARBA" id="ARBA00011748"/>
    </source>
</evidence>
<dbReference type="PANTHER" id="PTHR11607">
    <property type="entry name" value="ALPHA-MANNOSIDASE"/>
    <property type="match status" value="1"/>
</dbReference>
<dbReference type="InterPro" id="IPR011013">
    <property type="entry name" value="Gal_mutarotase_sf_dom"/>
</dbReference>
<dbReference type="InterPro" id="IPR011330">
    <property type="entry name" value="Glyco_hydro/deAcase_b/a-brl"/>
</dbReference>
<dbReference type="CDD" id="cd10809">
    <property type="entry name" value="GH38N_AMII_GMII_SfManIII_like"/>
    <property type="match status" value="1"/>
</dbReference>
<evidence type="ECO:0000256" key="10">
    <source>
        <dbReference type="ARBA" id="ARBA00022989"/>
    </source>
</evidence>
<dbReference type="SUPFAM" id="SSF88688">
    <property type="entry name" value="Families 57/38 glycoside transferase middle domain"/>
    <property type="match status" value="1"/>
</dbReference>
<dbReference type="Pfam" id="PF09261">
    <property type="entry name" value="Alpha-mann_mid"/>
    <property type="match status" value="1"/>
</dbReference>
<keyword evidence="13" id="KW-1015">Disulfide bond</keyword>
<accession>A0AAE1LLS8</accession>
<keyword evidence="14 17" id="KW-0326">Glycosidase</keyword>
<evidence type="ECO:0000256" key="9">
    <source>
        <dbReference type="ARBA" id="ARBA00022968"/>
    </source>
</evidence>
<dbReference type="SUPFAM" id="SSF88713">
    <property type="entry name" value="Glycoside hydrolase/deacetylase"/>
    <property type="match status" value="1"/>
</dbReference>
<comment type="caution">
    <text evidence="20">The sequence shown here is derived from an EMBL/GenBank/DDBJ whole genome shotgun (WGS) entry which is preliminary data.</text>
</comment>
<organism evidence="20 21">
    <name type="scientific">Frankliniella fusca</name>
    <dbReference type="NCBI Taxonomy" id="407009"/>
    <lineage>
        <taxon>Eukaryota</taxon>
        <taxon>Metazoa</taxon>
        <taxon>Ecdysozoa</taxon>
        <taxon>Arthropoda</taxon>
        <taxon>Hexapoda</taxon>
        <taxon>Insecta</taxon>
        <taxon>Pterygota</taxon>
        <taxon>Neoptera</taxon>
        <taxon>Paraneoptera</taxon>
        <taxon>Thysanoptera</taxon>
        <taxon>Terebrantia</taxon>
        <taxon>Thripoidea</taxon>
        <taxon>Thripidae</taxon>
        <taxon>Frankliniella</taxon>
    </lineage>
</organism>
<comment type="subcellular location">
    <subcellularLocation>
        <location evidence="1">Golgi apparatus membrane</location>
        <topology evidence="1">Single-pass type II membrane protein</topology>
    </subcellularLocation>
</comment>
<evidence type="ECO:0000256" key="7">
    <source>
        <dbReference type="ARBA" id="ARBA00022801"/>
    </source>
</evidence>
<evidence type="ECO:0000256" key="2">
    <source>
        <dbReference type="ARBA" id="ARBA00004922"/>
    </source>
</evidence>
<sequence>MRVRVRRKVLLTASALFLGCCFVIYLIIEMTMLPHHEDPTSPQSQQQYLRQSAIDGNDNVVVDRISKAIHTPQNVSLALQSAHWLSESEFCPAFNTPNADIQMYELYNQLKFDNVDGGEWKQGWKITYSPEQWTSRRKLRVFVVPHSHNDPGWLKTFEDYYATQTKHILNNMVTKLYEDSRRKFIWAEISFFAMWWDGATEEQRSRIKRFVQSGQLEFVTAGWVMNDEANSHYYNILTQLTEGHLWLLKNVGVTPRNSWSIDPFGLSSSMAFLVQRSGLQNLLIQRVHYSVKKVLAKNRQLEFRWRQPWGNTAGTIDLFTHMMPFYSYDVPHTCGPDPKVCCQFDFKRLPGYGLSCPWKVAPRVITKGNVAERAELLLDQYRKKAQLYQTNVLLVPLGDDFRYEHLSEWDSQFDNYQKIFDFMNSKPKLHVEAKFGTLDDYFQAVREERVQSGFPSLSGDFFTYADRDDHYWSGYYTSRPFYKRMDRIAMNYLRSAELIFALAWSEQLQTNIPAVNSVHSWLLTSRSGILQRLGDARKQISLFQHHDGVTGTSRDPVVDDYAKKLHDTIVGCQHVIQMSAYALLAPREEHAVPETDSMFFIVDDAWTDHHSLPERVSVTLGAHLGVESRRIVLFNSLTWRRQEVIYLQVSTPHVKITDYDGNVIKSQTSPIFQPAGISESGFEVAFVADLNPLALTTYTVSLAVPNDTLAKNHIAKVRIMNSLNQVRSANDVFKSAKLESDSREFKIKNDKMSVAFNYYGLLKAVTNHQTGQFHPIHLDFAKYGARLGSERSGAYLFLPDKEAQVLSLDKPLIKVVEGPIYSRVEVDLPGVVHAITLHNSPGVDSVGLEIVNKVDITQFANFEMVMRISSNIHSKDEFYTDLNGLQILKRKRLPQLPLQGNYYPLPSQIFIQDDQVRLTVLSAQPLGAASLKEGQIEIMQDRKLMQDDNRGLGQGVEDNRVTRTTFRLLIEAVESGCPVNNAAIPTPSLTAHLTLHSMLHPIHKLTWRENTSPTLSLTYSTVNQARAPDLDIHIVSLRSITTLPSPMAPNIILNRTEAVTGGLVLHRHLFDRCFPLPQNFHNPKVCQPGDSCGRFLLSDLFPNHFGRWIQPASLSFIHTGPSQERNQPQPLCAMDMRAFLLSN</sequence>
<dbReference type="SMART" id="SM00872">
    <property type="entry name" value="Alpha-mann_mid"/>
    <property type="match status" value="1"/>
</dbReference>
<dbReference type="Gene3D" id="1.20.1270.50">
    <property type="entry name" value="Glycoside hydrolase family 38, central domain"/>
    <property type="match status" value="1"/>
</dbReference>
<keyword evidence="7 17" id="KW-0378">Hydrolase</keyword>
<comment type="subunit">
    <text evidence="4">Homodimer; disulfide-linked.</text>
</comment>
<evidence type="ECO:0000256" key="12">
    <source>
        <dbReference type="ARBA" id="ARBA00023136"/>
    </source>
</evidence>
<dbReference type="Gene3D" id="2.70.98.30">
    <property type="entry name" value="Golgi alpha-mannosidase II, domain 4"/>
    <property type="match status" value="1"/>
</dbReference>
<evidence type="ECO:0000256" key="6">
    <source>
        <dbReference type="ARBA" id="ARBA00022723"/>
    </source>
</evidence>
<keyword evidence="12 18" id="KW-0472">Membrane</keyword>
<evidence type="ECO:0000256" key="16">
    <source>
        <dbReference type="ARBA" id="ARBA00093232"/>
    </source>
</evidence>
<dbReference type="InterPro" id="IPR050843">
    <property type="entry name" value="Glycosyl_Hydrlase_38"/>
</dbReference>
<dbReference type="GO" id="GO:0004572">
    <property type="term" value="F:mannosyl-oligosaccharide 1,3-1,6-alpha-mannosidase activity"/>
    <property type="evidence" value="ECO:0007669"/>
    <property type="project" value="UniProtKB-EC"/>
</dbReference>
<keyword evidence="8 17" id="KW-0862">Zinc</keyword>
<dbReference type="Proteomes" id="UP001219518">
    <property type="component" value="Unassembled WGS sequence"/>
</dbReference>
<dbReference type="Pfam" id="PF07748">
    <property type="entry name" value="Glyco_hydro_38C"/>
    <property type="match status" value="1"/>
</dbReference>
<dbReference type="FunFam" id="3.20.110.10:FF:000003">
    <property type="entry name" value="Alpha-mannosidase"/>
    <property type="match status" value="1"/>
</dbReference>
<reference evidence="20" key="1">
    <citation type="submission" date="2021-07" db="EMBL/GenBank/DDBJ databases">
        <authorList>
            <person name="Catto M.A."/>
            <person name="Jacobson A."/>
            <person name="Kennedy G."/>
            <person name="Labadie P."/>
            <person name="Hunt B.G."/>
            <person name="Srinivasan R."/>
        </authorList>
    </citation>
    <scope>NUCLEOTIDE SEQUENCE</scope>
    <source>
        <strain evidence="20">PL_HMW_Pooled</strain>
        <tissue evidence="20">Head</tissue>
    </source>
</reference>
<evidence type="ECO:0000256" key="3">
    <source>
        <dbReference type="ARBA" id="ARBA00009792"/>
    </source>
</evidence>
<gene>
    <name evidence="20" type="ORF">KUF71_012254</name>
</gene>
<evidence type="ECO:0000256" key="17">
    <source>
        <dbReference type="RuleBase" id="RU361199"/>
    </source>
</evidence>
<dbReference type="FunFam" id="1.20.1270.50:FF:000001">
    <property type="entry name" value="Alpha-mannosidase"/>
    <property type="match status" value="1"/>
</dbReference>
<evidence type="ECO:0000259" key="19">
    <source>
        <dbReference type="SMART" id="SM00872"/>
    </source>
</evidence>
<keyword evidence="6 17" id="KW-0479">Metal-binding</keyword>
<comment type="function">
    <text evidence="15">Catalyzes the first committed step in the biosynthesis of complex N-glycans. It controls conversion of high mannose to complex N-glycans; the final hydrolytic step in the N-glycan maturation pathway.</text>
</comment>
<dbReference type="Pfam" id="PF01074">
    <property type="entry name" value="Glyco_hydro_38N"/>
    <property type="match status" value="1"/>
</dbReference>
<evidence type="ECO:0000256" key="15">
    <source>
        <dbReference type="ARBA" id="ARBA00059516"/>
    </source>
</evidence>
<dbReference type="EMBL" id="JAHWGI010001167">
    <property type="protein sequence ID" value="KAK3924170.1"/>
    <property type="molecule type" value="Genomic_DNA"/>
</dbReference>
<keyword evidence="9" id="KW-0735">Signal-anchor</keyword>
<keyword evidence="5 18" id="KW-0812">Transmembrane</keyword>
<comment type="similarity">
    <text evidence="3 17">Belongs to the glycosyl hydrolase 38 family.</text>
</comment>
<comment type="cofactor">
    <cofactor evidence="17">
        <name>Zn(2+)</name>
        <dbReference type="ChEBI" id="CHEBI:29105"/>
    </cofactor>
    <text evidence="17">Binds 1 zinc ion per subunit.</text>
</comment>
<dbReference type="InterPro" id="IPR027291">
    <property type="entry name" value="Glyco_hydro_38_N_sf"/>
</dbReference>
<dbReference type="GO" id="GO:0000139">
    <property type="term" value="C:Golgi membrane"/>
    <property type="evidence" value="ECO:0007669"/>
    <property type="project" value="UniProtKB-SubCell"/>
</dbReference>
<feature type="domain" description="Glycoside hydrolase family 38 central" evidence="19">
    <location>
        <begin position="470"/>
        <end position="565"/>
    </location>
</feature>
<dbReference type="PROSITE" id="PS51257">
    <property type="entry name" value="PROKAR_LIPOPROTEIN"/>
    <property type="match status" value="1"/>
</dbReference>
<evidence type="ECO:0000256" key="1">
    <source>
        <dbReference type="ARBA" id="ARBA00004323"/>
    </source>
</evidence>
<protein>
    <recommendedName>
        <fullName evidence="17">Alpha-mannosidase</fullName>
        <ecNumber evidence="17">3.2.1.-</ecNumber>
    </recommendedName>
</protein>
<dbReference type="GO" id="GO:0030246">
    <property type="term" value="F:carbohydrate binding"/>
    <property type="evidence" value="ECO:0007669"/>
    <property type="project" value="InterPro"/>
</dbReference>
<keyword evidence="11" id="KW-0333">Golgi apparatus</keyword>
<dbReference type="GO" id="GO:0006013">
    <property type="term" value="P:mannose metabolic process"/>
    <property type="evidence" value="ECO:0007669"/>
    <property type="project" value="InterPro"/>
</dbReference>
<evidence type="ECO:0000256" key="13">
    <source>
        <dbReference type="ARBA" id="ARBA00023157"/>
    </source>
</evidence>
<dbReference type="GO" id="GO:0006491">
    <property type="term" value="P:N-glycan processing"/>
    <property type="evidence" value="ECO:0007669"/>
    <property type="project" value="TreeGrafter"/>
</dbReference>
<dbReference type="InterPro" id="IPR013780">
    <property type="entry name" value="Glyco_hydro_b"/>
</dbReference>
<comment type="pathway">
    <text evidence="2">Protein modification; protein glycosylation.</text>
</comment>
<dbReference type="SUPFAM" id="SSF74650">
    <property type="entry name" value="Galactose mutarotase-like"/>
    <property type="match status" value="1"/>
</dbReference>
<dbReference type="InterPro" id="IPR011682">
    <property type="entry name" value="Glyco_hydro_38_C"/>
</dbReference>
<reference evidence="20" key="2">
    <citation type="journal article" date="2023" name="BMC Genomics">
        <title>Pest status, molecular evolution, and epigenetic factors derived from the genome assembly of Frankliniella fusca, a thysanopteran phytovirus vector.</title>
        <authorList>
            <person name="Catto M.A."/>
            <person name="Labadie P.E."/>
            <person name="Jacobson A.L."/>
            <person name="Kennedy G.G."/>
            <person name="Srinivasan R."/>
            <person name="Hunt B.G."/>
        </authorList>
    </citation>
    <scope>NUCLEOTIDE SEQUENCE</scope>
    <source>
        <strain evidence="20">PL_HMW_Pooled</strain>
    </source>
</reference>
<evidence type="ECO:0000256" key="11">
    <source>
        <dbReference type="ARBA" id="ARBA00023034"/>
    </source>
</evidence>
<dbReference type="InterPro" id="IPR028995">
    <property type="entry name" value="Glyco_hydro_57/38_cen_sf"/>
</dbReference>
<evidence type="ECO:0000256" key="5">
    <source>
        <dbReference type="ARBA" id="ARBA00022692"/>
    </source>
</evidence>
<evidence type="ECO:0000256" key="8">
    <source>
        <dbReference type="ARBA" id="ARBA00022833"/>
    </source>
</evidence>
<dbReference type="Gene3D" id="3.20.110.10">
    <property type="entry name" value="Glycoside hydrolase 38, N terminal domain"/>
    <property type="match status" value="1"/>
</dbReference>
<feature type="transmembrane region" description="Helical" evidence="18">
    <location>
        <begin position="9"/>
        <end position="28"/>
    </location>
</feature>
<evidence type="ECO:0000313" key="21">
    <source>
        <dbReference type="Proteomes" id="UP001219518"/>
    </source>
</evidence>
<dbReference type="InterPro" id="IPR000602">
    <property type="entry name" value="Glyco_hydro_38_N"/>
</dbReference>
<keyword evidence="21" id="KW-1185">Reference proteome</keyword>
<evidence type="ECO:0000256" key="18">
    <source>
        <dbReference type="SAM" id="Phobius"/>
    </source>
</evidence>
<dbReference type="FunFam" id="2.70.98.30:FF:000002">
    <property type="entry name" value="Alpha-mannosidase"/>
    <property type="match status" value="1"/>
</dbReference>
<dbReference type="InterPro" id="IPR015341">
    <property type="entry name" value="Glyco_hydro_38_cen"/>
</dbReference>
<name>A0AAE1LLS8_9NEOP</name>
<dbReference type="InterPro" id="IPR037094">
    <property type="entry name" value="Glyco_hydro_38_cen_sf"/>
</dbReference>
<evidence type="ECO:0000313" key="20">
    <source>
        <dbReference type="EMBL" id="KAK3924170.1"/>
    </source>
</evidence>
<evidence type="ECO:0000256" key="14">
    <source>
        <dbReference type="ARBA" id="ARBA00023295"/>
    </source>
</evidence>